<reference evidence="2 3" key="1">
    <citation type="submission" date="2015-10" db="EMBL/GenBank/DDBJ databases">
        <authorList>
            <person name="Rovetto F.F."/>
            <person name="Cocolin L.L."/>
            <person name="Illeghems K.K."/>
            <person name="Van Nieuwerbuegh F.F."/>
            <person name="Houf K.K."/>
        </authorList>
    </citation>
    <scope>NUCLEOTIDE SEQUENCE [LARGE SCALE GENOMIC DNA]</scope>
    <source>
        <strain evidence="2 3">LMG 24486</strain>
    </source>
</reference>
<organism evidence="2 3">
    <name type="scientific">Aliarcobacter thereius LMG 24486</name>
    <dbReference type="NCBI Taxonomy" id="1032240"/>
    <lineage>
        <taxon>Bacteria</taxon>
        <taxon>Pseudomonadati</taxon>
        <taxon>Campylobacterota</taxon>
        <taxon>Epsilonproteobacteria</taxon>
        <taxon>Campylobacterales</taxon>
        <taxon>Arcobacteraceae</taxon>
        <taxon>Aliarcobacter</taxon>
    </lineage>
</organism>
<comment type="caution">
    <text evidence="2">The sequence shown here is derived from an EMBL/GenBank/DDBJ whole genome shotgun (WGS) entry which is preliminary data.</text>
</comment>
<proteinExistence type="predicted"/>
<evidence type="ECO:0000256" key="1">
    <source>
        <dbReference type="SAM" id="Phobius"/>
    </source>
</evidence>
<keyword evidence="1" id="KW-0812">Transmembrane</keyword>
<sequence length="33" mass="3762">MVKEFNRWDIIGTITIFVGVLIILLGNQRSIDS</sequence>
<protein>
    <submittedName>
        <fullName evidence="2">Uncharacterized protein</fullName>
    </submittedName>
</protein>
<gene>
    <name evidence="2" type="ORF">AA347_00271</name>
</gene>
<evidence type="ECO:0000313" key="3">
    <source>
        <dbReference type="Proteomes" id="UP000092987"/>
    </source>
</evidence>
<keyword evidence="1" id="KW-0472">Membrane</keyword>
<keyword evidence="3" id="KW-1185">Reference proteome</keyword>
<name>A0A1C7WR10_9BACT</name>
<accession>A0A1C7WR10</accession>
<evidence type="ECO:0000313" key="2">
    <source>
        <dbReference type="EMBL" id="OCL94832.1"/>
    </source>
</evidence>
<keyword evidence="1" id="KW-1133">Transmembrane helix</keyword>
<feature type="transmembrane region" description="Helical" evidence="1">
    <location>
        <begin position="6"/>
        <end position="26"/>
    </location>
</feature>
<dbReference type="EMBL" id="LLKQ01000001">
    <property type="protein sequence ID" value="OCL94832.1"/>
    <property type="molecule type" value="Genomic_DNA"/>
</dbReference>
<dbReference type="Proteomes" id="UP000092987">
    <property type="component" value="Unassembled WGS sequence"/>
</dbReference>